<dbReference type="OrthoDB" id="2877at2759"/>
<dbReference type="InterPro" id="IPR039769">
    <property type="entry name" value="Bud23-like"/>
</dbReference>
<protein>
    <recommendedName>
        <fullName evidence="14">18S rRNA (guanine(1575)-N(7))-methyltransferase Bud23 C-terminal domain-containing protein</fullName>
    </recommendedName>
</protein>
<keyword evidence="4" id="KW-0963">Cytoplasm</keyword>
<evidence type="ECO:0000256" key="8">
    <source>
        <dbReference type="ARBA" id="ARBA00023242"/>
    </source>
</evidence>
<dbReference type="GO" id="GO:0005730">
    <property type="term" value="C:nucleolus"/>
    <property type="evidence" value="ECO:0007669"/>
    <property type="project" value="UniProtKB-ARBA"/>
</dbReference>
<evidence type="ECO:0000256" key="7">
    <source>
        <dbReference type="ARBA" id="ARBA00022691"/>
    </source>
</evidence>
<dbReference type="GO" id="GO:0070476">
    <property type="term" value="P:rRNA (guanine-N7)-methylation"/>
    <property type="evidence" value="ECO:0007669"/>
    <property type="project" value="InterPro"/>
</dbReference>
<evidence type="ECO:0008006" key="14">
    <source>
        <dbReference type="Google" id="ProtNLM"/>
    </source>
</evidence>
<comment type="subcellular location">
    <subcellularLocation>
        <location evidence="2">Cytoplasm</location>
    </subcellularLocation>
    <subcellularLocation>
        <location evidence="1">Nucleus</location>
    </subcellularLocation>
</comment>
<organism evidence="12 13">
    <name type="scientific">Diacronema lutheri</name>
    <name type="common">Unicellular marine alga</name>
    <name type="synonym">Monochrysis lutheri</name>
    <dbReference type="NCBI Taxonomy" id="2081491"/>
    <lineage>
        <taxon>Eukaryota</taxon>
        <taxon>Haptista</taxon>
        <taxon>Haptophyta</taxon>
        <taxon>Pavlovophyceae</taxon>
        <taxon>Pavlovales</taxon>
        <taxon>Pavlovaceae</taxon>
        <taxon>Diacronema</taxon>
    </lineage>
</organism>
<gene>
    <name evidence="12" type="ORF">KFE25_003490</name>
</gene>
<keyword evidence="8" id="KW-0539">Nucleus</keyword>
<keyword evidence="7" id="KW-0949">S-adenosyl-L-methionine</keyword>
<dbReference type="AlphaFoldDB" id="A0A8J5XHZ9"/>
<dbReference type="GO" id="GO:0016435">
    <property type="term" value="F:rRNA (guanine) methyltransferase activity"/>
    <property type="evidence" value="ECO:0007669"/>
    <property type="project" value="InterPro"/>
</dbReference>
<dbReference type="Pfam" id="PF12589">
    <property type="entry name" value="WBS_methylT"/>
    <property type="match status" value="1"/>
</dbReference>
<feature type="compositionally biased region" description="Basic residues" evidence="9">
    <location>
        <begin position="240"/>
        <end position="257"/>
    </location>
</feature>
<keyword evidence="6" id="KW-0808">Transferase</keyword>
<evidence type="ECO:0000256" key="1">
    <source>
        <dbReference type="ARBA" id="ARBA00004123"/>
    </source>
</evidence>
<evidence type="ECO:0000256" key="9">
    <source>
        <dbReference type="SAM" id="MobiDB-lite"/>
    </source>
</evidence>
<feature type="domain" description="Methyltransferase type 11" evidence="10">
    <location>
        <begin position="54"/>
        <end position="156"/>
    </location>
</feature>
<dbReference type="SUPFAM" id="SSF53335">
    <property type="entry name" value="S-adenosyl-L-methionine-dependent methyltransferases"/>
    <property type="match status" value="1"/>
</dbReference>
<sequence length="292" mass="31982">MSRPELQAPAEIFYGEQEASKYLHNSRMIEVQASMAERALEMLCLPEGAPALLLDVGCGTGLSGEVLEEEGHWWVGTDISRHMLATAQERGVEGGLVHDDMGCGLHFRDGLFDGAISISAIQWLCHAETSEHNPRKRLAVFFASLYKALRRGARAVLQFYPQNPEQLQLITASAMRAGFGGGLVVDFPHSTRAKKYFLCLLAGPADPTFAMPNALGADGAGDGDGDGDGARAHVQNVGRSRQHARRAGAGKRARTPIKSRDWVVRKKESQRRQGKAVRDDSKYTARSRRPKF</sequence>
<dbReference type="Gene3D" id="3.40.50.150">
    <property type="entry name" value="Vaccinia Virus protein VP39"/>
    <property type="match status" value="1"/>
</dbReference>
<accession>A0A8J5XHZ9</accession>
<dbReference type="InterPro" id="IPR013216">
    <property type="entry name" value="Methyltransf_11"/>
</dbReference>
<evidence type="ECO:0000313" key="13">
    <source>
        <dbReference type="Proteomes" id="UP000751190"/>
    </source>
</evidence>
<evidence type="ECO:0000313" key="12">
    <source>
        <dbReference type="EMBL" id="KAG8464427.1"/>
    </source>
</evidence>
<dbReference type="OMA" id="WIQEKKE"/>
<feature type="region of interest" description="Disordered" evidence="9">
    <location>
        <begin position="220"/>
        <end position="292"/>
    </location>
</feature>
<dbReference type="PANTHER" id="PTHR12734">
    <property type="entry name" value="METHYLTRANSFERASE-RELATED"/>
    <property type="match status" value="1"/>
</dbReference>
<dbReference type="CDD" id="cd02440">
    <property type="entry name" value="AdoMet_MTases"/>
    <property type="match status" value="1"/>
</dbReference>
<evidence type="ECO:0000256" key="4">
    <source>
        <dbReference type="ARBA" id="ARBA00022490"/>
    </source>
</evidence>
<evidence type="ECO:0000256" key="2">
    <source>
        <dbReference type="ARBA" id="ARBA00004496"/>
    </source>
</evidence>
<feature type="domain" description="18S rRNA (guanine(1575)-N(7))-methyltransferase Bud23 C-terminal" evidence="11">
    <location>
        <begin position="202"/>
        <end position="289"/>
    </location>
</feature>
<keyword evidence="5" id="KW-0489">Methyltransferase</keyword>
<dbReference type="InterPro" id="IPR022238">
    <property type="entry name" value="Bud23_C"/>
</dbReference>
<dbReference type="Proteomes" id="UP000751190">
    <property type="component" value="Unassembled WGS sequence"/>
</dbReference>
<evidence type="ECO:0000259" key="10">
    <source>
        <dbReference type="Pfam" id="PF08241"/>
    </source>
</evidence>
<dbReference type="GO" id="GO:0005737">
    <property type="term" value="C:cytoplasm"/>
    <property type="evidence" value="ECO:0007669"/>
    <property type="project" value="UniProtKB-SubCell"/>
</dbReference>
<evidence type="ECO:0000259" key="11">
    <source>
        <dbReference type="Pfam" id="PF12589"/>
    </source>
</evidence>
<keyword evidence="13" id="KW-1185">Reference proteome</keyword>
<reference evidence="12" key="1">
    <citation type="submission" date="2021-05" db="EMBL/GenBank/DDBJ databases">
        <title>The genome of the haptophyte Pavlova lutheri (Diacronema luteri, Pavlovales) - a model for lipid biosynthesis in eukaryotic algae.</title>
        <authorList>
            <person name="Hulatt C.J."/>
            <person name="Posewitz M.C."/>
        </authorList>
    </citation>
    <scope>NUCLEOTIDE SEQUENCE</scope>
    <source>
        <strain evidence="12">NIVA-4/92</strain>
    </source>
</reference>
<comment type="similarity">
    <text evidence="3">Belongs to the class I-like SAM-binding methyltransferase superfamily. BUD23/WBSCR22 family.</text>
</comment>
<dbReference type="EMBL" id="JAGTXO010000013">
    <property type="protein sequence ID" value="KAG8464427.1"/>
    <property type="molecule type" value="Genomic_DNA"/>
</dbReference>
<name>A0A8J5XHZ9_DIALT</name>
<evidence type="ECO:0000256" key="5">
    <source>
        <dbReference type="ARBA" id="ARBA00022603"/>
    </source>
</evidence>
<evidence type="ECO:0000256" key="6">
    <source>
        <dbReference type="ARBA" id="ARBA00022679"/>
    </source>
</evidence>
<dbReference type="InterPro" id="IPR029063">
    <property type="entry name" value="SAM-dependent_MTases_sf"/>
</dbReference>
<proteinExistence type="inferred from homology"/>
<comment type="caution">
    <text evidence="12">The sequence shown here is derived from an EMBL/GenBank/DDBJ whole genome shotgun (WGS) entry which is preliminary data.</text>
</comment>
<feature type="compositionally biased region" description="Basic and acidic residues" evidence="9">
    <location>
        <begin position="258"/>
        <end position="283"/>
    </location>
</feature>
<dbReference type="Pfam" id="PF08241">
    <property type="entry name" value="Methyltransf_11"/>
    <property type="match status" value="1"/>
</dbReference>
<evidence type="ECO:0000256" key="3">
    <source>
        <dbReference type="ARBA" id="ARBA00005547"/>
    </source>
</evidence>
<dbReference type="PANTHER" id="PTHR12734:SF0">
    <property type="entry name" value="18S RRNA (GUANINE-N(7))-METHYLTRANSFERASE-RELATED"/>
    <property type="match status" value="1"/>
</dbReference>
<dbReference type="FunFam" id="3.40.50.150:FF:000017">
    <property type="entry name" value="probable 18S rRNA (Guanine-N(7))-methyltransferase"/>
    <property type="match status" value="1"/>
</dbReference>